<organism evidence="2 3">
    <name type="scientific">Micromonospora globispora</name>
    <dbReference type="NCBI Taxonomy" id="1450148"/>
    <lineage>
        <taxon>Bacteria</taxon>
        <taxon>Bacillati</taxon>
        <taxon>Actinomycetota</taxon>
        <taxon>Actinomycetes</taxon>
        <taxon>Micromonosporales</taxon>
        <taxon>Micromonosporaceae</taxon>
        <taxon>Micromonospora</taxon>
    </lineage>
</organism>
<sequence>MQTTTVDVPTSDGVADAYLVRPDGDGPFPAVLVFMDAFGLRPRLAEMAERIASHGYLVLVPNLFYRAGRAPLIDLSGLADPEQRGAIFGQLMPFIRALTPEVIRRDAGAYLDFLAARDDVAPGRVAITGYCMGGMNALRAIEAYPDRIAALASFHAGRVVTDAPDSPHLGVGSVTGELYFAHADRDQSMTAEQIATLEKALAAAGVTYRSEVYPGAHHGFTMADTAMYDEQATERHWAALFDLLDRTFRR</sequence>
<reference evidence="3" key="1">
    <citation type="submission" date="2018-05" db="EMBL/GenBank/DDBJ databases">
        <title>Micromonospora globispora sp. nov. and Micromonospora rugosa sp. nov., isolated from marine sediment.</title>
        <authorList>
            <person name="Carro L."/>
            <person name="Aysel V."/>
            <person name="Cetin D."/>
            <person name="Igual J.M."/>
            <person name="Klenk H.-P."/>
            <person name="Trujillo M.E."/>
            <person name="Sahin N."/>
        </authorList>
    </citation>
    <scope>NUCLEOTIDE SEQUENCE [LARGE SCALE GENOMIC DNA]</scope>
    <source>
        <strain evidence="3">S2904</strain>
    </source>
</reference>
<keyword evidence="3" id="KW-1185">Reference proteome</keyword>
<dbReference type="Pfam" id="PF01738">
    <property type="entry name" value="DLH"/>
    <property type="match status" value="1"/>
</dbReference>
<dbReference type="Proteomes" id="UP000245683">
    <property type="component" value="Unassembled WGS sequence"/>
</dbReference>
<dbReference type="EMBL" id="QGSV01000214">
    <property type="protein sequence ID" value="PWU46670.1"/>
    <property type="molecule type" value="Genomic_DNA"/>
</dbReference>
<proteinExistence type="predicted"/>
<evidence type="ECO:0000313" key="3">
    <source>
        <dbReference type="Proteomes" id="UP000245683"/>
    </source>
</evidence>
<keyword evidence="2" id="KW-0378">Hydrolase</keyword>
<gene>
    <name evidence="2" type="ORF">DLJ46_17175</name>
</gene>
<dbReference type="InterPro" id="IPR051049">
    <property type="entry name" value="Dienelactone_hydrolase-like"/>
</dbReference>
<dbReference type="PANTHER" id="PTHR46623:SF10">
    <property type="entry name" value="CARBOXYMETHYLENEBUTENOLIDASE HOMOLOG"/>
    <property type="match status" value="1"/>
</dbReference>
<dbReference type="InterPro" id="IPR002925">
    <property type="entry name" value="Dienelactn_hydro"/>
</dbReference>
<dbReference type="AlphaFoldDB" id="A0A317K207"/>
<dbReference type="GO" id="GO:0016787">
    <property type="term" value="F:hydrolase activity"/>
    <property type="evidence" value="ECO:0007669"/>
    <property type="project" value="UniProtKB-KW"/>
</dbReference>
<feature type="domain" description="Dienelactone hydrolase" evidence="1">
    <location>
        <begin position="16"/>
        <end position="246"/>
    </location>
</feature>
<comment type="caution">
    <text evidence="2">The sequence shown here is derived from an EMBL/GenBank/DDBJ whole genome shotgun (WGS) entry which is preliminary data.</text>
</comment>
<dbReference type="RefSeq" id="WP_109945657.1">
    <property type="nucleotide sequence ID" value="NZ_QGSV01000214.1"/>
</dbReference>
<dbReference type="SUPFAM" id="SSF53474">
    <property type="entry name" value="alpha/beta-Hydrolases"/>
    <property type="match status" value="1"/>
</dbReference>
<accession>A0A317K207</accession>
<dbReference type="OrthoDB" id="9787933at2"/>
<dbReference type="PANTHER" id="PTHR46623">
    <property type="entry name" value="CARBOXYMETHYLENEBUTENOLIDASE-RELATED"/>
    <property type="match status" value="1"/>
</dbReference>
<name>A0A317K207_9ACTN</name>
<evidence type="ECO:0000259" key="1">
    <source>
        <dbReference type="Pfam" id="PF01738"/>
    </source>
</evidence>
<evidence type="ECO:0000313" key="2">
    <source>
        <dbReference type="EMBL" id="PWU46670.1"/>
    </source>
</evidence>
<protein>
    <submittedName>
        <fullName evidence="2">Dienelactone hydrolase</fullName>
    </submittedName>
</protein>
<dbReference type="Gene3D" id="3.40.50.1820">
    <property type="entry name" value="alpha/beta hydrolase"/>
    <property type="match status" value="1"/>
</dbReference>
<dbReference type="InterPro" id="IPR029058">
    <property type="entry name" value="AB_hydrolase_fold"/>
</dbReference>